<gene>
    <name evidence="6" type="ORF">MKW98_030126</name>
</gene>
<evidence type="ECO:0000256" key="2">
    <source>
        <dbReference type="ARBA" id="ARBA00022532"/>
    </source>
</evidence>
<evidence type="ECO:0000256" key="1">
    <source>
        <dbReference type="ARBA" id="ARBA00012995"/>
    </source>
</evidence>
<sequence>MPQKKSVPKYWQDGHVFRGESIHHNSDDNVARKMRTSMFRSVESAIRRVSTSSPSTSTSSTHFARQCLSSESTPARKVAVLGAAGGIGQPLALLMKLNPLVSSLSLYDIAGTPGVAAVVSHINTRSEVAGYKSEDQLAQALDGCDLVIIPAGVPRKPGITR</sequence>
<reference evidence="6" key="1">
    <citation type="submission" date="2022-04" db="EMBL/GenBank/DDBJ databases">
        <title>A functionally conserved STORR gene fusion in Papaver species that diverged 16.8 million years ago.</title>
        <authorList>
            <person name="Catania T."/>
        </authorList>
    </citation>
    <scope>NUCLEOTIDE SEQUENCE</scope>
    <source>
        <strain evidence="6">S-188037</strain>
    </source>
</reference>
<dbReference type="PANTHER" id="PTHR11540">
    <property type="entry name" value="MALATE AND LACTATE DEHYDROGENASE"/>
    <property type="match status" value="1"/>
</dbReference>
<keyword evidence="7" id="KW-1185">Reference proteome</keyword>
<dbReference type="GO" id="GO:0005739">
    <property type="term" value="C:mitochondrion"/>
    <property type="evidence" value="ECO:0007669"/>
    <property type="project" value="TreeGrafter"/>
</dbReference>
<dbReference type="InterPro" id="IPR036291">
    <property type="entry name" value="NAD(P)-bd_dom_sf"/>
</dbReference>
<dbReference type="GO" id="GO:0030060">
    <property type="term" value="F:L-malate dehydrogenase (NAD+) activity"/>
    <property type="evidence" value="ECO:0007669"/>
    <property type="project" value="UniProtKB-EC"/>
</dbReference>
<comment type="caution">
    <text evidence="6">The sequence shown here is derived from an EMBL/GenBank/DDBJ whole genome shotgun (WGS) entry which is preliminary data.</text>
</comment>
<evidence type="ECO:0000313" key="6">
    <source>
        <dbReference type="EMBL" id="KAI3940807.1"/>
    </source>
</evidence>
<dbReference type="EC" id="1.1.1.37" evidence="1"/>
<proteinExistence type="predicted"/>
<keyword evidence="4" id="KW-0520">NAD</keyword>
<evidence type="ECO:0000313" key="7">
    <source>
        <dbReference type="Proteomes" id="UP001202328"/>
    </source>
</evidence>
<protein>
    <recommendedName>
        <fullName evidence="1">malate dehydrogenase</fullName>
        <ecNumber evidence="1">1.1.1.37</ecNumber>
    </recommendedName>
</protein>
<dbReference type="SUPFAM" id="SSF51735">
    <property type="entry name" value="NAD(P)-binding Rossmann-fold domains"/>
    <property type="match status" value="1"/>
</dbReference>
<evidence type="ECO:0000256" key="4">
    <source>
        <dbReference type="ARBA" id="ARBA00023027"/>
    </source>
</evidence>
<dbReference type="PANTHER" id="PTHR11540:SF47">
    <property type="entry name" value="MALATE DEHYDROGENASE"/>
    <property type="match status" value="1"/>
</dbReference>
<keyword evidence="2" id="KW-0816">Tricarboxylic acid cycle</keyword>
<dbReference type="InterPro" id="IPR001236">
    <property type="entry name" value="Lactate/malate_DH_N"/>
</dbReference>
<keyword evidence="3" id="KW-0560">Oxidoreductase</keyword>
<dbReference type="EMBL" id="JAJJMB010005117">
    <property type="protein sequence ID" value="KAI3940807.1"/>
    <property type="molecule type" value="Genomic_DNA"/>
</dbReference>
<dbReference type="Pfam" id="PF00056">
    <property type="entry name" value="Ldh_1_N"/>
    <property type="match status" value="1"/>
</dbReference>
<dbReference type="AlphaFoldDB" id="A0AAD4T733"/>
<organism evidence="6 7">
    <name type="scientific">Papaver atlanticum</name>
    <dbReference type="NCBI Taxonomy" id="357466"/>
    <lineage>
        <taxon>Eukaryota</taxon>
        <taxon>Viridiplantae</taxon>
        <taxon>Streptophyta</taxon>
        <taxon>Embryophyta</taxon>
        <taxon>Tracheophyta</taxon>
        <taxon>Spermatophyta</taxon>
        <taxon>Magnoliopsida</taxon>
        <taxon>Ranunculales</taxon>
        <taxon>Papaveraceae</taxon>
        <taxon>Papaveroideae</taxon>
        <taxon>Papaver</taxon>
    </lineage>
</organism>
<evidence type="ECO:0000256" key="3">
    <source>
        <dbReference type="ARBA" id="ARBA00023002"/>
    </source>
</evidence>
<feature type="domain" description="Lactate/malate dehydrogenase N-terminal" evidence="5">
    <location>
        <begin position="77"/>
        <end position="161"/>
    </location>
</feature>
<evidence type="ECO:0000259" key="5">
    <source>
        <dbReference type="Pfam" id="PF00056"/>
    </source>
</evidence>
<dbReference type="Gene3D" id="3.40.50.720">
    <property type="entry name" value="NAD(P)-binding Rossmann-like Domain"/>
    <property type="match status" value="1"/>
</dbReference>
<name>A0AAD4T733_9MAGN</name>
<dbReference type="Proteomes" id="UP001202328">
    <property type="component" value="Unassembled WGS sequence"/>
</dbReference>
<dbReference type="GO" id="GO:0006099">
    <property type="term" value="P:tricarboxylic acid cycle"/>
    <property type="evidence" value="ECO:0007669"/>
    <property type="project" value="UniProtKB-KW"/>
</dbReference>
<accession>A0AAD4T733</accession>